<keyword evidence="1" id="KW-0540">Nuclease</keyword>
<dbReference type="SUPFAM" id="SSF53098">
    <property type="entry name" value="Ribonuclease H-like"/>
    <property type="match status" value="1"/>
</dbReference>
<name>A0A2P6ARC7_9GAMM</name>
<dbReference type="OrthoDB" id="5497329at2"/>
<keyword evidence="2" id="KW-1185">Reference proteome</keyword>
<sequence length="185" mass="20583">MSPADWWRRLRKPLPDWWPQAARLDGRALAGDRWVVLDTETSGLSPWRDRLLSLAAVSIEAGSLPVAGQWYATLDNAGAGGVGDSVLIHRLTPGLLAGGMSLAEGVETLARFVGDAPVLAFHHGHDRDFLRTALNRAGHPMLPWRWWEAADVLRLAWPDAPAELATLDDWLCWQRVPVDERHHAR</sequence>
<organism evidence="1 2">
    <name type="scientific">Amnimonas aquatica</name>
    <dbReference type="NCBI Taxonomy" id="2094561"/>
    <lineage>
        <taxon>Bacteria</taxon>
        <taxon>Pseudomonadati</taxon>
        <taxon>Pseudomonadota</taxon>
        <taxon>Gammaproteobacteria</taxon>
        <taxon>Moraxellales</taxon>
        <taxon>Moraxellaceae</taxon>
        <taxon>Amnimonas</taxon>
    </lineage>
</organism>
<dbReference type="CDD" id="cd06127">
    <property type="entry name" value="DEDDh"/>
    <property type="match status" value="1"/>
</dbReference>
<dbReference type="InterPro" id="IPR012337">
    <property type="entry name" value="RNaseH-like_sf"/>
</dbReference>
<dbReference type="Proteomes" id="UP000243900">
    <property type="component" value="Unassembled WGS sequence"/>
</dbReference>
<keyword evidence="1" id="KW-0378">Hydrolase</keyword>
<evidence type="ECO:0000313" key="2">
    <source>
        <dbReference type="Proteomes" id="UP000243900"/>
    </source>
</evidence>
<dbReference type="RefSeq" id="WP_105192952.1">
    <property type="nucleotide sequence ID" value="NZ_PTQZ01000205.1"/>
</dbReference>
<dbReference type="Gene3D" id="3.30.420.10">
    <property type="entry name" value="Ribonuclease H-like superfamily/Ribonuclease H"/>
    <property type="match status" value="1"/>
</dbReference>
<proteinExistence type="predicted"/>
<dbReference type="AlphaFoldDB" id="A0A2P6ARC7"/>
<dbReference type="InterPro" id="IPR036397">
    <property type="entry name" value="RNaseH_sf"/>
</dbReference>
<gene>
    <name evidence="1" type="ORF">C5O18_07880</name>
</gene>
<comment type="caution">
    <text evidence="1">The sequence shown here is derived from an EMBL/GenBank/DDBJ whole genome shotgun (WGS) entry which is preliminary data.</text>
</comment>
<evidence type="ECO:0000313" key="1">
    <source>
        <dbReference type="EMBL" id="PQA36597.1"/>
    </source>
</evidence>
<accession>A0A2P6ARC7</accession>
<protein>
    <submittedName>
        <fullName evidence="1">3'-5' exonuclease</fullName>
    </submittedName>
</protein>
<dbReference type="GO" id="GO:0004527">
    <property type="term" value="F:exonuclease activity"/>
    <property type="evidence" value="ECO:0007669"/>
    <property type="project" value="UniProtKB-KW"/>
</dbReference>
<dbReference type="GO" id="GO:0003676">
    <property type="term" value="F:nucleic acid binding"/>
    <property type="evidence" value="ECO:0007669"/>
    <property type="project" value="InterPro"/>
</dbReference>
<reference evidence="2" key="1">
    <citation type="submission" date="2018-02" db="EMBL/GenBank/DDBJ databases">
        <title>Genome sequencing of Solimonas sp. HR-BB.</title>
        <authorList>
            <person name="Lee Y."/>
            <person name="Jeon C.O."/>
        </authorList>
    </citation>
    <scope>NUCLEOTIDE SEQUENCE [LARGE SCALE GENOMIC DNA]</scope>
    <source>
        <strain evidence="2">HR-E</strain>
    </source>
</reference>
<feature type="non-terminal residue" evidence="1">
    <location>
        <position position="185"/>
    </location>
</feature>
<dbReference type="EMBL" id="PTQZ01000205">
    <property type="protein sequence ID" value="PQA36597.1"/>
    <property type="molecule type" value="Genomic_DNA"/>
</dbReference>
<keyword evidence="1" id="KW-0269">Exonuclease</keyword>